<reference evidence="5 6" key="1">
    <citation type="journal article" date="2022" name="Microbiol. Resour. Announc.">
        <title>Complete Genome Sequence of the Hyperthermophilic and Acidophilic Archaeon Saccharolobus caldissimus Strain HS-3T.</title>
        <authorList>
            <person name="Sakai H.D."/>
            <person name="Kurosawa N."/>
        </authorList>
    </citation>
    <scope>NUCLEOTIDE SEQUENCE [LARGE SCALE GENOMIC DNA]</scope>
    <source>
        <strain evidence="5 6">JCM32116</strain>
    </source>
</reference>
<dbReference type="GO" id="GO:0110001">
    <property type="term" value="C:toxin-antitoxin complex"/>
    <property type="evidence" value="ECO:0007669"/>
    <property type="project" value="InterPro"/>
</dbReference>
<dbReference type="KEGG" id="scas:SACC_29280"/>
<evidence type="ECO:0000256" key="1">
    <source>
        <dbReference type="ARBA" id="ARBA00022649"/>
    </source>
</evidence>
<name>A0AAQ4CVT0_9CREN</name>
<evidence type="ECO:0000256" key="2">
    <source>
        <dbReference type="ARBA" id="ARBA00022722"/>
    </source>
</evidence>
<sequence>MEDRLNSLISELLTAVGEMEKITSLPINEFYSSLTNRFSLRYSVSLSVESAFDIAVIILEKCFNEMVDGYKDAFDKLYAHGIITKEVSEGLKKISAMRNIIVHRYWTVDDIRIYNECKEWIIKTLREFIDEVKSFECNP</sequence>
<organism evidence="5 6">
    <name type="scientific">Saccharolobus caldissimus</name>
    <dbReference type="NCBI Taxonomy" id="1702097"/>
    <lineage>
        <taxon>Archaea</taxon>
        <taxon>Thermoproteota</taxon>
        <taxon>Thermoprotei</taxon>
        <taxon>Sulfolobales</taxon>
        <taxon>Sulfolobaceae</taxon>
        <taxon>Saccharolobus</taxon>
    </lineage>
</organism>
<dbReference type="Proteomes" id="UP001319921">
    <property type="component" value="Chromosome"/>
</dbReference>
<protein>
    <recommendedName>
        <fullName evidence="7">DUF86 domain-containing protein</fullName>
    </recommendedName>
</protein>
<dbReference type="PANTHER" id="PTHR33397:SF5">
    <property type="entry name" value="RNASE YUTE-RELATED"/>
    <property type="match status" value="1"/>
</dbReference>
<gene>
    <name evidence="5" type="ORF">SACC_29280</name>
</gene>
<dbReference type="SUPFAM" id="SSF81593">
    <property type="entry name" value="Nucleotidyltransferase substrate binding subunit/domain"/>
    <property type="match status" value="1"/>
</dbReference>
<dbReference type="InterPro" id="IPR008201">
    <property type="entry name" value="HepT-like"/>
</dbReference>
<evidence type="ECO:0000313" key="5">
    <source>
        <dbReference type="EMBL" id="BDB99911.1"/>
    </source>
</evidence>
<keyword evidence="1" id="KW-1277">Toxin-antitoxin system</keyword>
<dbReference type="PANTHER" id="PTHR33397">
    <property type="entry name" value="UPF0331 PROTEIN YUTE"/>
    <property type="match status" value="1"/>
</dbReference>
<comment type="similarity">
    <text evidence="4">Belongs to the HepT RNase toxin family.</text>
</comment>
<dbReference type="GO" id="GO:0004540">
    <property type="term" value="F:RNA nuclease activity"/>
    <property type="evidence" value="ECO:0007669"/>
    <property type="project" value="InterPro"/>
</dbReference>
<dbReference type="AlphaFoldDB" id="A0AAQ4CVT0"/>
<dbReference type="EMBL" id="AP025226">
    <property type="protein sequence ID" value="BDB99911.1"/>
    <property type="molecule type" value="Genomic_DNA"/>
</dbReference>
<evidence type="ECO:0000256" key="3">
    <source>
        <dbReference type="ARBA" id="ARBA00022801"/>
    </source>
</evidence>
<evidence type="ECO:0000256" key="4">
    <source>
        <dbReference type="ARBA" id="ARBA00024207"/>
    </source>
</evidence>
<dbReference type="NCBIfam" id="NF047751">
    <property type="entry name" value="HepT_toxin"/>
    <property type="match status" value="1"/>
</dbReference>
<dbReference type="InterPro" id="IPR052379">
    <property type="entry name" value="Type_VII_TA_RNase"/>
</dbReference>
<dbReference type="RefSeq" id="WP_229570448.1">
    <property type="nucleotide sequence ID" value="NZ_AP025226.1"/>
</dbReference>
<keyword evidence="6" id="KW-1185">Reference proteome</keyword>
<keyword evidence="2" id="KW-0540">Nuclease</keyword>
<dbReference type="InterPro" id="IPR037038">
    <property type="entry name" value="HepT-like_sf"/>
</dbReference>
<dbReference type="Pfam" id="PF01934">
    <property type="entry name" value="HepT-like"/>
    <property type="match status" value="1"/>
</dbReference>
<proteinExistence type="inferred from homology"/>
<dbReference type="Gene3D" id="1.20.120.580">
    <property type="entry name" value="bsu32300-like"/>
    <property type="match status" value="1"/>
</dbReference>
<dbReference type="GO" id="GO:0016787">
    <property type="term" value="F:hydrolase activity"/>
    <property type="evidence" value="ECO:0007669"/>
    <property type="project" value="UniProtKB-KW"/>
</dbReference>
<evidence type="ECO:0008006" key="7">
    <source>
        <dbReference type="Google" id="ProtNLM"/>
    </source>
</evidence>
<dbReference type="GeneID" id="68867652"/>
<keyword evidence="3" id="KW-0378">Hydrolase</keyword>
<accession>A0AAQ4CVT0</accession>
<evidence type="ECO:0000313" key="6">
    <source>
        <dbReference type="Proteomes" id="UP001319921"/>
    </source>
</evidence>